<feature type="chain" id="PRO_5044186449" description="LTXXQ motif family protein" evidence="1">
    <location>
        <begin position="23"/>
        <end position="108"/>
    </location>
</feature>
<comment type="caution">
    <text evidence="2">The sequence shown here is derived from an EMBL/GenBank/DDBJ whole genome shotgun (WGS) entry which is preliminary data.</text>
</comment>
<gene>
    <name evidence="2" type="ORF">L196_04816</name>
</gene>
<evidence type="ECO:0008006" key="4">
    <source>
        <dbReference type="Google" id="ProtNLM"/>
    </source>
</evidence>
<organism evidence="2 3">
    <name type="scientific">Cycloclasticus pugetii</name>
    <dbReference type="NCBI Taxonomy" id="34068"/>
    <lineage>
        <taxon>Bacteria</taxon>
        <taxon>Pseudomonadati</taxon>
        <taxon>Pseudomonadota</taxon>
        <taxon>Gammaproteobacteria</taxon>
        <taxon>Thiotrichales</taxon>
        <taxon>Piscirickettsiaceae</taxon>
        <taxon>Cycloclasticus</taxon>
    </lineage>
</organism>
<proteinExistence type="predicted"/>
<evidence type="ECO:0000313" key="2">
    <source>
        <dbReference type="EMBL" id="EPD13830.1"/>
    </source>
</evidence>
<evidence type="ECO:0000313" key="3">
    <source>
        <dbReference type="Proteomes" id="UP000015462"/>
    </source>
</evidence>
<dbReference type="RefSeq" id="WP_016390145.1">
    <property type="nucleotide sequence ID" value="NZ_KE646806.1"/>
</dbReference>
<sequence length="108" mass="12386">MNIKAALLTSAIALTVATSAYAERSDDCSKGKMQKRGPSITHLQEKLDLTDKQADSLKVLFEEQRAKQKALRKAHKENRDIMHEKISNILTKEQLEEFKEMKPKKPHR</sequence>
<name>A0AB33Z3B9_9GAMM</name>
<accession>A0AB33Z3B9</accession>
<evidence type="ECO:0000256" key="1">
    <source>
        <dbReference type="SAM" id="SignalP"/>
    </source>
</evidence>
<reference evidence="2 3" key="1">
    <citation type="journal article" date="2013" name="Genome Announc.">
        <title>Genome Sequence of the Pyrene- and Fluoranthene-Degrading Bacterium Cycloclasticus sp. Strain PY97M.</title>
        <authorList>
            <person name="Cui Z."/>
            <person name="Xu G."/>
            <person name="Li Q."/>
            <person name="Gao W."/>
            <person name="Zheng L."/>
        </authorList>
    </citation>
    <scope>NUCLEOTIDE SEQUENCE [LARGE SCALE GENOMIC DNA]</scope>
    <source>
        <strain evidence="2 3">PY97M</strain>
    </source>
</reference>
<protein>
    <recommendedName>
        <fullName evidence="4">LTXXQ motif family protein</fullName>
    </recommendedName>
</protein>
<dbReference type="EMBL" id="ASHL01000002">
    <property type="protein sequence ID" value="EPD13830.1"/>
    <property type="molecule type" value="Genomic_DNA"/>
</dbReference>
<dbReference type="AlphaFoldDB" id="A0AB33Z3B9"/>
<feature type="signal peptide" evidence="1">
    <location>
        <begin position="1"/>
        <end position="22"/>
    </location>
</feature>
<keyword evidence="3" id="KW-1185">Reference proteome</keyword>
<dbReference type="Proteomes" id="UP000015462">
    <property type="component" value="Unassembled WGS sequence"/>
</dbReference>
<keyword evidence="1" id="KW-0732">Signal</keyword>